<protein>
    <submittedName>
        <fullName evidence="2">UDP-glucose 4-epimerase</fullName>
    </submittedName>
</protein>
<dbReference type="OrthoDB" id="9795501at2"/>
<dbReference type="InterPro" id="IPR036291">
    <property type="entry name" value="NAD(P)-bd_dom_sf"/>
</dbReference>
<feature type="domain" description="NAD-dependent epimerase/dehydratase" evidence="1">
    <location>
        <begin position="4"/>
        <end position="232"/>
    </location>
</feature>
<proteinExistence type="predicted"/>
<dbReference type="InterPro" id="IPR050177">
    <property type="entry name" value="Lipid_A_modif_metabolic_enz"/>
</dbReference>
<dbReference type="RefSeq" id="WP_100389614.1">
    <property type="nucleotide sequence ID" value="NZ_BMZU01000002.1"/>
</dbReference>
<dbReference type="EMBL" id="PGFH01000002">
    <property type="protein sequence ID" value="PJJ78582.1"/>
    <property type="molecule type" value="Genomic_DNA"/>
</dbReference>
<dbReference type="AlphaFoldDB" id="A0A2M9D313"/>
<evidence type="ECO:0000313" key="2">
    <source>
        <dbReference type="EMBL" id="PJJ78582.1"/>
    </source>
</evidence>
<dbReference type="InterPro" id="IPR001509">
    <property type="entry name" value="Epimerase_deHydtase"/>
</dbReference>
<dbReference type="Gene3D" id="3.40.50.720">
    <property type="entry name" value="NAD(P)-binding Rossmann-like Domain"/>
    <property type="match status" value="1"/>
</dbReference>
<evidence type="ECO:0000313" key="3">
    <source>
        <dbReference type="Proteomes" id="UP000231742"/>
    </source>
</evidence>
<name>A0A2M9D313_9MICO</name>
<dbReference type="PANTHER" id="PTHR43245:SF52">
    <property type="entry name" value="NAD-DEPENDENT EPIMERASE_DEHYDRATASE"/>
    <property type="match status" value="1"/>
</dbReference>
<evidence type="ECO:0000259" key="1">
    <source>
        <dbReference type="Pfam" id="PF01370"/>
    </source>
</evidence>
<dbReference type="PANTHER" id="PTHR43245">
    <property type="entry name" value="BIFUNCTIONAL POLYMYXIN RESISTANCE PROTEIN ARNA"/>
    <property type="match status" value="1"/>
</dbReference>
<comment type="caution">
    <text evidence="2">The sequence shown here is derived from an EMBL/GenBank/DDBJ whole genome shotgun (WGS) entry which is preliminary data.</text>
</comment>
<reference evidence="2 3" key="1">
    <citation type="submission" date="2017-11" db="EMBL/GenBank/DDBJ databases">
        <title>Genomic Encyclopedia of Archaeal and Bacterial Type Strains, Phase II (KMG-II): From Individual Species to Whole Genera.</title>
        <authorList>
            <person name="Goeker M."/>
        </authorList>
    </citation>
    <scope>NUCLEOTIDE SEQUENCE [LARGE SCALE GENOMIC DNA]</scope>
    <source>
        <strain evidence="2 3">DSM 16400</strain>
    </source>
</reference>
<organism evidence="2 3">
    <name type="scientific">Salinibacterium amurskyense</name>
    <dbReference type="NCBI Taxonomy" id="205941"/>
    <lineage>
        <taxon>Bacteria</taxon>
        <taxon>Bacillati</taxon>
        <taxon>Actinomycetota</taxon>
        <taxon>Actinomycetes</taxon>
        <taxon>Micrococcales</taxon>
        <taxon>Microbacteriaceae</taxon>
        <taxon>Salinibacterium</taxon>
    </lineage>
</organism>
<sequence>MSRVLVTGGTGFLGTSVVAGLAASDAIECVVSADIRAPSPGVRLPGVLYERVDVTDAPDLPELLRRHEIDTVVHLASIVNPGKSTTVTQEFAVDVEGSRAVFDACVAAGVSRVVVSSSGAAYGYHPNNAEWIVESDPIRGNDDFPYSRHKRMVEEMLAELRETAPQLTQTVFRIGTILGPAVDNQITALWETRRVLKLAGSDSPFVFVWVDDVVEVMVRAASGGPAGIFNVAGNGKMTVAEIASALGKKMFVIPPWLFTVALGIGHALKLTPHKPAQVNFLLYRPVLDNTALKNTFGFTPSKTSREAFAAYLEARALR</sequence>
<dbReference type="SUPFAM" id="SSF51735">
    <property type="entry name" value="NAD(P)-binding Rossmann-fold domains"/>
    <property type="match status" value="1"/>
</dbReference>
<dbReference type="Proteomes" id="UP000231742">
    <property type="component" value="Unassembled WGS sequence"/>
</dbReference>
<gene>
    <name evidence="2" type="ORF">CLV85_2158</name>
</gene>
<dbReference type="Pfam" id="PF01370">
    <property type="entry name" value="Epimerase"/>
    <property type="match status" value="1"/>
</dbReference>
<keyword evidence="3" id="KW-1185">Reference proteome</keyword>
<accession>A0A2M9D313</accession>